<organism evidence="10 11">
    <name type="scientific">Solihabitans fulvus</name>
    <dbReference type="NCBI Taxonomy" id="1892852"/>
    <lineage>
        <taxon>Bacteria</taxon>
        <taxon>Bacillati</taxon>
        <taxon>Actinomycetota</taxon>
        <taxon>Actinomycetes</taxon>
        <taxon>Pseudonocardiales</taxon>
        <taxon>Pseudonocardiaceae</taxon>
        <taxon>Solihabitans</taxon>
    </lineage>
</organism>
<proteinExistence type="inferred from homology"/>
<dbReference type="InterPro" id="IPR051537">
    <property type="entry name" value="DNA_Adenine_Mtase"/>
</dbReference>
<dbReference type="GO" id="GO:0003677">
    <property type="term" value="F:DNA binding"/>
    <property type="evidence" value="ECO:0007669"/>
    <property type="project" value="InterPro"/>
</dbReference>
<feature type="domain" description="DNA methylase adenine-specific" evidence="8">
    <location>
        <begin position="137"/>
        <end position="472"/>
    </location>
</feature>
<dbReference type="EC" id="2.1.1.72" evidence="2"/>
<evidence type="ECO:0000259" key="9">
    <source>
        <dbReference type="Pfam" id="PF12161"/>
    </source>
</evidence>
<dbReference type="Pfam" id="PF12161">
    <property type="entry name" value="HsdM_N"/>
    <property type="match status" value="1"/>
</dbReference>
<dbReference type="AlphaFoldDB" id="A0A5B2XSV9"/>
<evidence type="ECO:0000256" key="3">
    <source>
        <dbReference type="ARBA" id="ARBA00022603"/>
    </source>
</evidence>
<accession>A0A5B2XSV9</accession>
<dbReference type="GO" id="GO:0009007">
    <property type="term" value="F:site-specific DNA-methyltransferase (adenine-specific) activity"/>
    <property type="evidence" value="ECO:0007669"/>
    <property type="project" value="UniProtKB-EC"/>
</dbReference>
<gene>
    <name evidence="10" type="ORF">F0L68_00210</name>
</gene>
<dbReference type="OrthoDB" id="9784823at2"/>
<dbReference type="InterPro" id="IPR029063">
    <property type="entry name" value="SAM-dependent_MTases_sf"/>
</dbReference>
<comment type="caution">
    <text evidence="10">The sequence shown here is derived from an EMBL/GenBank/DDBJ whole genome shotgun (WGS) entry which is preliminary data.</text>
</comment>
<evidence type="ECO:0000256" key="5">
    <source>
        <dbReference type="ARBA" id="ARBA00022691"/>
    </source>
</evidence>
<keyword evidence="11" id="KW-1185">Reference proteome</keyword>
<dbReference type="PANTHER" id="PTHR42933:SF3">
    <property type="entry name" value="TYPE I RESTRICTION ENZYME MJAVIII METHYLASE SUBUNIT"/>
    <property type="match status" value="1"/>
</dbReference>
<dbReference type="InterPro" id="IPR038333">
    <property type="entry name" value="T1MK-like_N_sf"/>
</dbReference>
<evidence type="ECO:0000256" key="1">
    <source>
        <dbReference type="ARBA" id="ARBA00006594"/>
    </source>
</evidence>
<evidence type="ECO:0000256" key="4">
    <source>
        <dbReference type="ARBA" id="ARBA00022679"/>
    </source>
</evidence>
<reference evidence="10 11" key="1">
    <citation type="submission" date="2019-09" db="EMBL/GenBank/DDBJ databases">
        <title>Goodfellowia gen. nov., a new genus of the Pseudonocardineae related to Actinoalloteichus, containing Goodfellowia coeruleoviolacea gen. nov., comb. nov. gen. nov., comb. nov.</title>
        <authorList>
            <person name="Labeda D."/>
        </authorList>
    </citation>
    <scope>NUCLEOTIDE SEQUENCE [LARGE SCALE GENOMIC DNA]</scope>
    <source>
        <strain evidence="10 11">AN110305</strain>
    </source>
</reference>
<reference evidence="10 11" key="2">
    <citation type="submission" date="2019-09" db="EMBL/GenBank/DDBJ databases">
        <authorList>
            <person name="Jin C."/>
        </authorList>
    </citation>
    <scope>NUCLEOTIDE SEQUENCE [LARGE SCALE GENOMIC DNA]</scope>
    <source>
        <strain evidence="10 11">AN110305</strain>
    </source>
</reference>
<dbReference type="InterPro" id="IPR003356">
    <property type="entry name" value="DNA_methylase_A-5"/>
</dbReference>
<dbReference type="PROSITE" id="PS00092">
    <property type="entry name" value="N6_MTASE"/>
    <property type="match status" value="1"/>
</dbReference>
<dbReference type="GO" id="GO:0008170">
    <property type="term" value="F:N-methyltransferase activity"/>
    <property type="evidence" value="ECO:0007669"/>
    <property type="project" value="InterPro"/>
</dbReference>
<evidence type="ECO:0000256" key="6">
    <source>
        <dbReference type="ARBA" id="ARBA00022747"/>
    </source>
</evidence>
<dbReference type="RefSeq" id="WP_149847306.1">
    <property type="nucleotide sequence ID" value="NZ_VUOB01000001.1"/>
</dbReference>
<comment type="catalytic activity">
    <reaction evidence="7">
        <text>a 2'-deoxyadenosine in DNA + S-adenosyl-L-methionine = an N(6)-methyl-2'-deoxyadenosine in DNA + S-adenosyl-L-homocysteine + H(+)</text>
        <dbReference type="Rhea" id="RHEA:15197"/>
        <dbReference type="Rhea" id="RHEA-COMP:12418"/>
        <dbReference type="Rhea" id="RHEA-COMP:12419"/>
        <dbReference type="ChEBI" id="CHEBI:15378"/>
        <dbReference type="ChEBI" id="CHEBI:57856"/>
        <dbReference type="ChEBI" id="CHEBI:59789"/>
        <dbReference type="ChEBI" id="CHEBI:90615"/>
        <dbReference type="ChEBI" id="CHEBI:90616"/>
        <dbReference type="EC" id="2.1.1.72"/>
    </reaction>
</comment>
<dbReference type="PRINTS" id="PR00507">
    <property type="entry name" value="N12N6MTFRASE"/>
</dbReference>
<keyword evidence="6" id="KW-0680">Restriction system</keyword>
<keyword evidence="3 10" id="KW-0489">Methyltransferase</keyword>
<protein>
    <recommendedName>
        <fullName evidence="2">site-specific DNA-methyltransferase (adenine-specific)</fullName>
        <ecNumber evidence="2">2.1.1.72</ecNumber>
    </recommendedName>
</protein>
<dbReference type="InterPro" id="IPR022749">
    <property type="entry name" value="D12N6_MeTrfase_N"/>
</dbReference>
<evidence type="ECO:0000313" key="10">
    <source>
        <dbReference type="EMBL" id="KAA2266998.1"/>
    </source>
</evidence>
<name>A0A5B2XSV9_9PSEU</name>
<sequence length="505" mass="56886">MITGELKSKIDRVWDAFWSGGISNPLEVIEQITYLMFIRRLDDIQTAKERRALRTDKAVENPIYAEDSQVLRWSRFTNEAPDNMLTVVRDEVFPWLRTLGGEDSTYSHHMKDARFTISTPNLLAKVVDMLNEIPLGERDTKGDLYEYMLSKIATAGQNGQFRTPRHIIQLIVEMMAPGPKDEICDPACGTAGFLVASAEYVNRTHREALLEPAQRRHFNESMFHGFDFDNTMLRIGSMNMLLHEVENPDIRYRDSLAQSTASEAERYSLILANPPFAGSLDYEATAKDLQAVVKTKKTELLFLALFLRLLKPGGRAAVIVPDGVLFGSSKAHRDLRRILVEDHKLDAVVKLPSGVFKPYAGVSTAILFFTKTNSGGTENVWFYEVTADGWSLDDKRIPLLTEGKLGPITSEGLDDADHAKNNLPDALTRWSQRNGTEQDRARTKQSFCVPKADIAAPAYDLSLNRYKEITHEEVKHRSPVAILDELERIETEIQQGMSELKGLLG</sequence>
<comment type="similarity">
    <text evidence="1">Belongs to the N(4)/N(6)-methyltransferase family.</text>
</comment>
<evidence type="ECO:0000256" key="7">
    <source>
        <dbReference type="ARBA" id="ARBA00047942"/>
    </source>
</evidence>
<dbReference type="PANTHER" id="PTHR42933">
    <property type="entry name" value="SLR6095 PROTEIN"/>
    <property type="match status" value="1"/>
</dbReference>
<keyword evidence="5" id="KW-0949">S-adenosyl-L-methionine</keyword>
<evidence type="ECO:0000313" key="11">
    <source>
        <dbReference type="Proteomes" id="UP000323454"/>
    </source>
</evidence>
<keyword evidence="4 10" id="KW-0808">Transferase</keyword>
<dbReference type="Gene3D" id="1.20.1260.30">
    <property type="match status" value="1"/>
</dbReference>
<dbReference type="InterPro" id="IPR002052">
    <property type="entry name" value="DNA_methylase_N6_adenine_CS"/>
</dbReference>
<evidence type="ECO:0000256" key="2">
    <source>
        <dbReference type="ARBA" id="ARBA00011900"/>
    </source>
</evidence>
<dbReference type="Pfam" id="PF02384">
    <property type="entry name" value="N6_Mtase"/>
    <property type="match status" value="1"/>
</dbReference>
<dbReference type="Gene3D" id="3.40.50.150">
    <property type="entry name" value="Vaccinia Virus protein VP39"/>
    <property type="match status" value="1"/>
</dbReference>
<dbReference type="EMBL" id="VUOB01000001">
    <property type="protein sequence ID" value="KAA2266998.1"/>
    <property type="molecule type" value="Genomic_DNA"/>
</dbReference>
<dbReference type="Proteomes" id="UP000323454">
    <property type="component" value="Unassembled WGS sequence"/>
</dbReference>
<dbReference type="GO" id="GO:0009307">
    <property type="term" value="P:DNA restriction-modification system"/>
    <property type="evidence" value="ECO:0007669"/>
    <property type="project" value="UniProtKB-KW"/>
</dbReference>
<evidence type="ECO:0000259" key="8">
    <source>
        <dbReference type="Pfam" id="PF02384"/>
    </source>
</evidence>
<dbReference type="GO" id="GO:0032259">
    <property type="term" value="P:methylation"/>
    <property type="evidence" value="ECO:0007669"/>
    <property type="project" value="UniProtKB-KW"/>
</dbReference>
<feature type="domain" description="N6 adenine-specific DNA methyltransferase N-terminal" evidence="9">
    <location>
        <begin position="6"/>
        <end position="129"/>
    </location>
</feature>
<dbReference type="SUPFAM" id="SSF53335">
    <property type="entry name" value="S-adenosyl-L-methionine-dependent methyltransferases"/>
    <property type="match status" value="1"/>
</dbReference>